<dbReference type="Proteomes" id="UP000318380">
    <property type="component" value="Unassembled WGS sequence"/>
</dbReference>
<gene>
    <name evidence="1" type="ORF">FB561_7246</name>
</gene>
<name>A0A561B3D0_9ACTN</name>
<accession>A0A561B3D0</accession>
<sequence>MRPYLLLDVDGPLNPDRATTPPPGYEAHHLREGDKTWDVLMNPGHGELITALAEVYDPIWATGWEHGANRLLAPRIGLPEFPVITWPEGAIGAGSGSLCWKTRHVAQWVDRPFAWIDDEISDADTAYLEAQGVPAHYLHLVDSAIGLTAEDCATVREWAARLG</sequence>
<evidence type="ECO:0000313" key="2">
    <source>
        <dbReference type="Proteomes" id="UP000318380"/>
    </source>
</evidence>
<proteinExistence type="predicted"/>
<keyword evidence="2" id="KW-1185">Reference proteome</keyword>
<protein>
    <recommendedName>
        <fullName evidence="3">Secreted protein</fullName>
    </recommendedName>
</protein>
<dbReference type="RefSeq" id="WP_145814540.1">
    <property type="nucleotide sequence ID" value="NZ_VIVK01000003.1"/>
</dbReference>
<dbReference type="AlphaFoldDB" id="A0A561B3D0"/>
<evidence type="ECO:0008006" key="3">
    <source>
        <dbReference type="Google" id="ProtNLM"/>
    </source>
</evidence>
<comment type="caution">
    <text evidence="1">The sequence shown here is derived from an EMBL/GenBank/DDBJ whole genome shotgun (WGS) entry which is preliminary data.</text>
</comment>
<organism evidence="1 2">
    <name type="scientific">Kribbella amoyensis</name>
    <dbReference type="NCBI Taxonomy" id="996641"/>
    <lineage>
        <taxon>Bacteria</taxon>
        <taxon>Bacillati</taxon>
        <taxon>Actinomycetota</taxon>
        <taxon>Actinomycetes</taxon>
        <taxon>Propionibacteriales</taxon>
        <taxon>Kribbellaceae</taxon>
        <taxon>Kribbella</taxon>
    </lineage>
</organism>
<evidence type="ECO:0000313" key="1">
    <source>
        <dbReference type="EMBL" id="TWD73357.1"/>
    </source>
</evidence>
<dbReference type="OrthoDB" id="5124141at2"/>
<dbReference type="EMBL" id="VIVK01000003">
    <property type="protein sequence ID" value="TWD73357.1"/>
    <property type="molecule type" value="Genomic_DNA"/>
</dbReference>
<reference evidence="1 2" key="1">
    <citation type="submission" date="2019-06" db="EMBL/GenBank/DDBJ databases">
        <title>Sequencing the genomes of 1000 actinobacteria strains.</title>
        <authorList>
            <person name="Klenk H.-P."/>
        </authorList>
    </citation>
    <scope>NUCLEOTIDE SEQUENCE [LARGE SCALE GENOMIC DNA]</scope>
    <source>
        <strain evidence="1 2">DSM 24683</strain>
    </source>
</reference>